<comment type="similarity">
    <text evidence="1">Belongs to the peptidase C40 family.</text>
</comment>
<keyword evidence="3" id="KW-0378">Hydrolase</keyword>
<dbReference type="InterPro" id="IPR051794">
    <property type="entry name" value="PG_Endopeptidase_C40"/>
</dbReference>
<evidence type="ECO:0000256" key="2">
    <source>
        <dbReference type="ARBA" id="ARBA00022670"/>
    </source>
</evidence>
<organism evidence="7 9">
    <name type="scientific">Mobilicoccus caccae</name>
    <dbReference type="NCBI Taxonomy" id="1859295"/>
    <lineage>
        <taxon>Bacteria</taxon>
        <taxon>Bacillati</taxon>
        <taxon>Actinomycetota</taxon>
        <taxon>Actinomycetes</taxon>
        <taxon>Micrococcales</taxon>
        <taxon>Dermatophilaceae</taxon>
        <taxon>Mobilicoccus</taxon>
    </lineage>
</organism>
<reference evidence="9" key="2">
    <citation type="journal article" date="2019" name="Int. J. Syst. Evol. Microbiol.">
        <title>The Global Catalogue of Microorganisms (GCM) 10K type strain sequencing project: providing services to taxonomists for standard genome sequencing and annotation.</title>
        <authorList>
            <consortium name="The Broad Institute Genomics Platform"/>
            <consortium name="The Broad Institute Genome Sequencing Center for Infectious Disease"/>
            <person name="Wu L."/>
            <person name="Ma J."/>
        </authorList>
    </citation>
    <scope>NUCLEOTIDE SEQUENCE [LARGE SCALE GENOMIC DNA]</scope>
    <source>
        <strain evidence="9">NBRC 113072</strain>
    </source>
</reference>
<name>A0ABQ6J0B2_9MICO</name>
<evidence type="ECO:0000256" key="1">
    <source>
        <dbReference type="ARBA" id="ARBA00007074"/>
    </source>
</evidence>
<evidence type="ECO:0000313" key="9">
    <source>
        <dbReference type="Proteomes" id="UP001157126"/>
    </source>
</evidence>
<protein>
    <recommendedName>
        <fullName evidence="6">NlpC/P60 domain-containing protein</fullName>
    </recommendedName>
</protein>
<dbReference type="InterPro" id="IPR000064">
    <property type="entry name" value="NLP_P60_dom"/>
</dbReference>
<reference evidence="7" key="1">
    <citation type="journal article" date="2014" name="Int. J. Syst. Evol. Microbiol.">
        <title>Complete genome of a new Firmicutes species belonging to the dominant human colonic microbiota ('Ruminococcus bicirculans') reveals two chromosomes and a selective capacity to utilize plant glucans.</title>
        <authorList>
            <consortium name="NISC Comparative Sequencing Program"/>
            <person name="Wegmann U."/>
            <person name="Louis P."/>
            <person name="Goesmann A."/>
            <person name="Henrissat B."/>
            <person name="Duncan S.H."/>
            <person name="Flint H.J."/>
        </authorList>
    </citation>
    <scope>NUCLEOTIDE SEQUENCE</scope>
    <source>
        <strain evidence="7">NBRC 113072</strain>
    </source>
</reference>
<keyword evidence="4" id="KW-0788">Thiol protease</keyword>
<feature type="compositionally biased region" description="Polar residues" evidence="5">
    <location>
        <begin position="120"/>
        <end position="132"/>
    </location>
</feature>
<accession>A0ABQ6J0B2</accession>
<dbReference type="Pfam" id="PF00877">
    <property type="entry name" value="NLPC_P60"/>
    <property type="match status" value="1"/>
</dbReference>
<dbReference type="InterPro" id="IPR038765">
    <property type="entry name" value="Papain-like_cys_pep_sf"/>
</dbReference>
<dbReference type="EMBL" id="BSUO01000002">
    <property type="protein sequence ID" value="GMA42408.1"/>
    <property type="molecule type" value="Genomic_DNA"/>
</dbReference>
<evidence type="ECO:0000256" key="5">
    <source>
        <dbReference type="SAM" id="MobiDB-lite"/>
    </source>
</evidence>
<dbReference type="PROSITE" id="PS51935">
    <property type="entry name" value="NLPC_P60"/>
    <property type="match status" value="1"/>
</dbReference>
<dbReference type="PANTHER" id="PTHR47359:SF3">
    <property type="entry name" value="NLP_P60 DOMAIN-CONTAINING PROTEIN-RELATED"/>
    <property type="match status" value="1"/>
</dbReference>
<evidence type="ECO:0000256" key="3">
    <source>
        <dbReference type="ARBA" id="ARBA00022801"/>
    </source>
</evidence>
<evidence type="ECO:0000313" key="7">
    <source>
        <dbReference type="EMBL" id="GMA42408.1"/>
    </source>
</evidence>
<keyword evidence="2" id="KW-0645">Protease</keyword>
<feature type="region of interest" description="Disordered" evidence="5">
    <location>
        <begin position="112"/>
        <end position="132"/>
    </location>
</feature>
<evidence type="ECO:0000313" key="8">
    <source>
        <dbReference type="EMBL" id="GMA42483.1"/>
    </source>
</evidence>
<dbReference type="RefSeq" id="WP_284306023.1">
    <property type="nucleotide sequence ID" value="NZ_BSUO01000002.1"/>
</dbReference>
<proteinExistence type="inferred from homology"/>
<dbReference type="EMBL" id="BSUO01000002">
    <property type="protein sequence ID" value="GMA42483.1"/>
    <property type="molecule type" value="Genomic_DNA"/>
</dbReference>
<dbReference type="PANTHER" id="PTHR47359">
    <property type="entry name" value="PEPTIDOGLYCAN DL-ENDOPEPTIDASE CWLO"/>
    <property type="match status" value="1"/>
</dbReference>
<dbReference type="Gene3D" id="3.90.1720.10">
    <property type="entry name" value="endopeptidase domain like (from Nostoc punctiforme)"/>
    <property type="match status" value="1"/>
</dbReference>
<evidence type="ECO:0000256" key="4">
    <source>
        <dbReference type="ARBA" id="ARBA00022807"/>
    </source>
</evidence>
<comment type="caution">
    <text evidence="7">The sequence shown here is derived from an EMBL/GenBank/DDBJ whole genome shotgun (WGS) entry which is preliminary data.</text>
</comment>
<dbReference type="SUPFAM" id="SSF54001">
    <property type="entry name" value="Cysteine proteinases"/>
    <property type="match status" value="1"/>
</dbReference>
<keyword evidence="9" id="KW-1185">Reference proteome</keyword>
<dbReference type="Proteomes" id="UP001157126">
    <property type="component" value="Unassembled WGS sequence"/>
</dbReference>
<gene>
    <name evidence="7" type="ORF">GCM10025883_44530</name>
    <name evidence="8" type="ORF">GCM10025883_45280</name>
</gene>
<evidence type="ECO:0000259" key="6">
    <source>
        <dbReference type="PROSITE" id="PS51935"/>
    </source>
</evidence>
<feature type="domain" description="NlpC/P60" evidence="6">
    <location>
        <begin position="233"/>
        <end position="364"/>
    </location>
</feature>
<reference evidence="7" key="3">
    <citation type="submission" date="2023-02" db="EMBL/GenBank/DDBJ databases">
        <authorList>
            <person name="Sun Q."/>
            <person name="Mori K."/>
        </authorList>
    </citation>
    <scope>NUCLEOTIDE SEQUENCE</scope>
    <source>
        <strain evidence="7">NBRC 113072</strain>
    </source>
</reference>
<sequence length="364" mass="37245">MTKWLGVVVVVLIGLPLAFLALLSGPNVSQQAAAANDCGAPETAVLGTFTPGSIDEAPFVGTASKTKAEARSVASTIIAVGQQRRIPPRGLVIAIATAMQESQLRNLDHGDRDSLGAFQQRPSQGWGSPAQLQNPTWAAGQFYDALLQVPDWQQMPLTQAAQAVQRSGFPDAYAQWEASARVIVQAYSASTSTAGSASTAPVAPLDPSALNAAAEQCPNGGAPNSFVGPLVGADVGSKTVNAGLAEVAKGIPYSWGGGGPSGPSRGFDAGASTVGYDCSSFAQMAWYRGSGGTITLPRTAKQQHDALPAVSLSQLQPGDLLFFGPGGGRVTHVMVFVGNGAIAEAPRTGLSLRTQTGFISGGAW</sequence>